<evidence type="ECO:0000256" key="2">
    <source>
        <dbReference type="SAM" id="MobiDB-lite"/>
    </source>
</evidence>
<dbReference type="InterPro" id="IPR011251">
    <property type="entry name" value="Luciferase-like_dom"/>
</dbReference>
<dbReference type="AlphaFoldDB" id="A0AAE4RFU3"/>
<dbReference type="Gene3D" id="3.20.20.30">
    <property type="entry name" value="Luciferase-like domain"/>
    <property type="match status" value="1"/>
</dbReference>
<dbReference type="CDD" id="cd01097">
    <property type="entry name" value="Tetrahydromethanopterin_reductase"/>
    <property type="match status" value="1"/>
</dbReference>
<sequence>MQHRTFGHQASCPNDERGLTATKNGGSLMASPVPVGVVIFPPPVRPVLDAITRAERAGVGTAWVPSWPVGPDGLSVVTAAAARTRSIGLASGIAITYPTHPLARANEALVAAELAPGRFRLGIGASHKVEIEGRYGLRFGKPLAHLREYVAVLRGMLWDGRVDLDGQYYRVHASLPPTVRPPRTPIVLAALRKNMLRLAGEIADGAMLHMTGPSYIRLVARPALDEGAQLAQRPRPALIVSVPILLTRDFATVREVAQAAFSVYASFPTYGRMFHEANFPLAAGGILSDEFIQEVFVYGDEETICQRLLALHQAGADEIVTTIRPLTERPREEDAVMEILTQLST</sequence>
<accession>A0AAE4RFU3</accession>
<evidence type="ECO:0000259" key="3">
    <source>
        <dbReference type="Pfam" id="PF00296"/>
    </source>
</evidence>
<evidence type="ECO:0000313" key="4">
    <source>
        <dbReference type="EMBL" id="MDV7012171.1"/>
    </source>
</evidence>
<feature type="domain" description="Luciferase-like" evidence="3">
    <location>
        <begin position="22"/>
        <end position="318"/>
    </location>
</feature>
<organism evidence="4 5">
    <name type="scientific">Mycobacterium intracellulare</name>
    <dbReference type="NCBI Taxonomy" id="1767"/>
    <lineage>
        <taxon>Bacteria</taxon>
        <taxon>Bacillati</taxon>
        <taxon>Actinomycetota</taxon>
        <taxon>Actinomycetes</taxon>
        <taxon>Mycobacteriales</taxon>
        <taxon>Mycobacteriaceae</taxon>
        <taxon>Mycobacterium</taxon>
        <taxon>Mycobacterium avium complex (MAC)</taxon>
    </lineage>
</organism>
<keyword evidence="1" id="KW-0560">Oxidoreductase</keyword>
<feature type="region of interest" description="Disordered" evidence="2">
    <location>
        <begin position="1"/>
        <end position="25"/>
    </location>
</feature>
<dbReference type="RefSeq" id="WP_225324677.1">
    <property type="nucleotide sequence ID" value="NZ_JAEKMV010000015.1"/>
</dbReference>
<dbReference type="PANTHER" id="PTHR43244:SF1">
    <property type="entry name" value="5,10-METHYLENETETRAHYDROMETHANOPTERIN REDUCTASE"/>
    <property type="match status" value="1"/>
</dbReference>
<dbReference type="Pfam" id="PF00296">
    <property type="entry name" value="Bac_luciferase"/>
    <property type="match status" value="1"/>
</dbReference>
<proteinExistence type="predicted"/>
<protein>
    <submittedName>
        <fullName evidence="4">LLM class flavin-dependent oxidoreductase</fullName>
    </submittedName>
</protein>
<dbReference type="SUPFAM" id="SSF51679">
    <property type="entry name" value="Bacterial luciferase-like"/>
    <property type="match status" value="1"/>
</dbReference>
<dbReference type="GO" id="GO:0016705">
    <property type="term" value="F:oxidoreductase activity, acting on paired donors, with incorporation or reduction of molecular oxygen"/>
    <property type="evidence" value="ECO:0007669"/>
    <property type="project" value="InterPro"/>
</dbReference>
<dbReference type="Proteomes" id="UP001187143">
    <property type="component" value="Unassembled WGS sequence"/>
</dbReference>
<dbReference type="PANTHER" id="PTHR43244">
    <property type="match status" value="1"/>
</dbReference>
<reference evidence="4" key="1">
    <citation type="submission" date="2023-10" db="EMBL/GenBank/DDBJ databases">
        <title>Characterization and genome sequence of Mycobacterium intracellulare ABSURDO, a novel pathogenic isolate with three colony morphotypes that vary in growth and acid-fastness.</title>
        <authorList>
            <person name="Jude B.A."/>
            <person name="Robinson R.T."/>
        </authorList>
    </citation>
    <scope>NUCLEOTIDE SEQUENCE</scope>
    <source>
        <strain evidence="4">ABSURDO Component B</strain>
    </source>
</reference>
<name>A0AAE4RFU3_MYCIT</name>
<gene>
    <name evidence="4" type="ORF">R4F53_07660</name>
</gene>
<dbReference type="InterPro" id="IPR050564">
    <property type="entry name" value="F420-G6PD/mer"/>
</dbReference>
<evidence type="ECO:0000313" key="5">
    <source>
        <dbReference type="Proteomes" id="UP001187143"/>
    </source>
</evidence>
<comment type="caution">
    <text evidence="4">The sequence shown here is derived from an EMBL/GenBank/DDBJ whole genome shotgun (WGS) entry which is preliminary data.</text>
</comment>
<dbReference type="InterPro" id="IPR036661">
    <property type="entry name" value="Luciferase-like_sf"/>
</dbReference>
<evidence type="ECO:0000256" key="1">
    <source>
        <dbReference type="ARBA" id="ARBA00023002"/>
    </source>
</evidence>
<dbReference type="EMBL" id="JAWLLD010000006">
    <property type="protein sequence ID" value="MDV7012171.1"/>
    <property type="molecule type" value="Genomic_DNA"/>
</dbReference>